<name>A0A5C3FIV4_PSEA2</name>
<dbReference type="EMBL" id="OOIQ01000003">
    <property type="protein sequence ID" value="SPO44076.1"/>
    <property type="molecule type" value="Genomic_DNA"/>
</dbReference>
<proteinExistence type="predicted"/>
<sequence length="238" mass="25634">MDLQSGATLCAHHRWSSFWPSADFARRILGGHGVGSSRNLPVTMQTTLRPTCGGGMASVCRSRKESEEGVRDVDTYLLASHLERLSPCEQKSALRCKASRMSVENAADLQTIRRASMMVAILGRCASGFSRRDSPSPSSDHHVNIGTQPLSCTTNAAHADLAGISRSYDQPQPATSDSHGGAKALWPMSPLTLEDGNANLARWISPSSNFCVCWRGESSCRNQHAVLPIIKSKPEAGT</sequence>
<keyword evidence="2" id="KW-1185">Reference proteome</keyword>
<dbReference type="AlphaFoldDB" id="A0A5C3FIV4"/>
<accession>A0A5C3FIV4</accession>
<gene>
    <name evidence="1" type="ORF">PSANT_01761</name>
</gene>
<comment type="caution">
    <text evidence="1">The sequence shown here is derived from an EMBL/GenBank/DDBJ whole genome shotgun (WGS) entry which is preliminary data.</text>
</comment>
<dbReference type="Proteomes" id="UP000325008">
    <property type="component" value="Unassembled WGS sequence"/>
</dbReference>
<evidence type="ECO:0000313" key="2">
    <source>
        <dbReference type="Proteomes" id="UP000325008"/>
    </source>
</evidence>
<organism evidence="1 2">
    <name type="scientific">Pseudozyma antarctica</name>
    <name type="common">Yeast</name>
    <name type="synonym">Candida antarctica</name>
    <dbReference type="NCBI Taxonomy" id="84753"/>
    <lineage>
        <taxon>Eukaryota</taxon>
        <taxon>Fungi</taxon>
        <taxon>Dikarya</taxon>
        <taxon>Basidiomycota</taxon>
        <taxon>Ustilaginomycotina</taxon>
        <taxon>Ustilaginomycetes</taxon>
        <taxon>Ustilaginales</taxon>
        <taxon>Ustilaginaceae</taxon>
        <taxon>Moesziomyces</taxon>
    </lineage>
</organism>
<protein>
    <submittedName>
        <fullName evidence="1">Uncharacterized protein</fullName>
    </submittedName>
</protein>
<evidence type="ECO:0000313" key="1">
    <source>
        <dbReference type="EMBL" id="SPO44076.1"/>
    </source>
</evidence>
<reference evidence="1" key="1">
    <citation type="submission" date="2018-03" db="EMBL/GenBank/DDBJ databases">
        <authorList>
            <person name="Guldener U."/>
        </authorList>
    </citation>
    <scope>NUCLEOTIDE SEQUENCE [LARGE SCALE GENOMIC DNA]</scope>
    <source>
        <strain evidence="1">ATCC34888</strain>
    </source>
</reference>